<protein>
    <recommendedName>
        <fullName evidence="3">CopG family transcriptional regulator</fullName>
    </recommendedName>
</protein>
<sequence>MPKRNLTIQLDEEVIAQAKVVAAHRGTSISALLAQQVRELAQDVDRYEYAKKLALQAMADATGHGGTITWSRDELYDRGECRSS</sequence>
<dbReference type="InterPro" id="IPR010985">
    <property type="entry name" value="Ribbon_hlx_hlx"/>
</dbReference>
<accession>A0A6G9XL73</accession>
<dbReference type="GO" id="GO:0006355">
    <property type="term" value="P:regulation of DNA-templated transcription"/>
    <property type="evidence" value="ECO:0007669"/>
    <property type="project" value="InterPro"/>
</dbReference>
<dbReference type="EMBL" id="CP046171">
    <property type="protein sequence ID" value="QIS01639.1"/>
    <property type="molecule type" value="Genomic_DNA"/>
</dbReference>
<evidence type="ECO:0000313" key="1">
    <source>
        <dbReference type="EMBL" id="QIS01639.1"/>
    </source>
</evidence>
<evidence type="ECO:0000313" key="2">
    <source>
        <dbReference type="Proteomes" id="UP000501705"/>
    </source>
</evidence>
<organism evidence="1 2">
    <name type="scientific">Nocardia brasiliensis</name>
    <dbReference type="NCBI Taxonomy" id="37326"/>
    <lineage>
        <taxon>Bacteria</taxon>
        <taxon>Bacillati</taxon>
        <taxon>Actinomycetota</taxon>
        <taxon>Actinomycetes</taxon>
        <taxon>Mycobacteriales</taxon>
        <taxon>Nocardiaceae</taxon>
        <taxon>Nocardia</taxon>
    </lineage>
</organism>
<gene>
    <name evidence="1" type="ORF">F5X71_04355</name>
</gene>
<dbReference type="RefSeq" id="WP_167460769.1">
    <property type="nucleotide sequence ID" value="NZ_CP046171.1"/>
</dbReference>
<name>A0A6G9XL73_NOCBR</name>
<evidence type="ECO:0008006" key="3">
    <source>
        <dbReference type="Google" id="ProtNLM"/>
    </source>
</evidence>
<dbReference type="Proteomes" id="UP000501705">
    <property type="component" value="Chromosome"/>
</dbReference>
<dbReference type="Pfam" id="PF19891">
    <property type="entry name" value="DUF6364"/>
    <property type="match status" value="1"/>
</dbReference>
<dbReference type="AlphaFoldDB" id="A0A6G9XL73"/>
<proteinExistence type="predicted"/>
<dbReference type="SUPFAM" id="SSF47598">
    <property type="entry name" value="Ribbon-helix-helix"/>
    <property type="match status" value="1"/>
</dbReference>
<dbReference type="InterPro" id="IPR045944">
    <property type="entry name" value="DUF6364"/>
</dbReference>
<reference evidence="1 2" key="1">
    <citation type="journal article" date="2019" name="ACS Chem. Biol.">
        <title>Identification and Mobilization of a Cryptic Antibiotic Biosynthesis Gene Locus from a Human-Pathogenic Nocardia Isolate.</title>
        <authorList>
            <person name="Herisse M."/>
            <person name="Ishida K."/>
            <person name="Porter J.L."/>
            <person name="Howden B."/>
            <person name="Hertweck C."/>
            <person name="Stinear T.P."/>
            <person name="Pidot S.J."/>
        </authorList>
    </citation>
    <scope>NUCLEOTIDE SEQUENCE [LARGE SCALE GENOMIC DNA]</scope>
    <source>
        <strain evidence="1 2">AUSMDU00024985</strain>
    </source>
</reference>